<proteinExistence type="inferred from homology"/>
<dbReference type="CDD" id="cd03017">
    <property type="entry name" value="PRX_BCP"/>
    <property type="match status" value="1"/>
</dbReference>
<dbReference type="InterPro" id="IPR000866">
    <property type="entry name" value="AhpC/TSA"/>
</dbReference>
<dbReference type="GeneID" id="303302937"/>
<evidence type="ECO:0000256" key="10">
    <source>
        <dbReference type="ARBA" id="ARBA00041373"/>
    </source>
</evidence>
<dbReference type="Pfam" id="PF00578">
    <property type="entry name" value="AhpC-TSA"/>
    <property type="match status" value="1"/>
</dbReference>
<keyword evidence="6" id="KW-1015">Disulfide bond</keyword>
<dbReference type="EC" id="1.11.1.24" evidence="2"/>
<evidence type="ECO:0000256" key="6">
    <source>
        <dbReference type="ARBA" id="ARBA00023157"/>
    </source>
</evidence>
<protein>
    <recommendedName>
        <fullName evidence="2">thioredoxin-dependent peroxiredoxin</fullName>
        <ecNumber evidence="2">1.11.1.24</ecNumber>
    </recommendedName>
    <alternativeName>
        <fullName evidence="10">Bacterioferritin comigratory protein</fullName>
    </alternativeName>
    <alternativeName>
        <fullName evidence="8">Thioredoxin peroxidase</fullName>
    </alternativeName>
</protein>
<sequence>METNYRYTKVGVMTAQSTPLIPGQEAPGFTLLDTTSTPISLADYAGENVIVYFYPKAATPGCTTEACDFRDNLNSLQGAGYTVLGISPDEPAEIAKFAADQSLNFPLLSDPDNAVAKAYGSYGEKSFGEKTFVGTLRSTAVVSPEGKISHVEYAVDAKGHVARLREELGV</sequence>
<evidence type="ECO:0000256" key="3">
    <source>
        <dbReference type="ARBA" id="ARBA00022559"/>
    </source>
</evidence>
<evidence type="ECO:0000313" key="14">
    <source>
        <dbReference type="Proteomes" id="UP000606115"/>
    </source>
</evidence>
<dbReference type="InterPro" id="IPR036249">
    <property type="entry name" value="Thioredoxin-like_sf"/>
</dbReference>
<keyword evidence="4" id="KW-0049">Antioxidant</keyword>
<dbReference type="PROSITE" id="PS51352">
    <property type="entry name" value="THIOREDOXIN_2"/>
    <property type="match status" value="1"/>
</dbReference>
<evidence type="ECO:0000256" key="9">
    <source>
        <dbReference type="ARBA" id="ARBA00038489"/>
    </source>
</evidence>
<dbReference type="PANTHER" id="PTHR42801">
    <property type="entry name" value="THIOREDOXIN-DEPENDENT PEROXIDE REDUCTASE"/>
    <property type="match status" value="1"/>
</dbReference>
<reference evidence="14" key="1">
    <citation type="journal article" date="2019" name="Int. J. Syst. Evol. Microbiol.">
        <title>The Global Catalogue of Microorganisms (GCM) 10K type strain sequencing project: providing services to taxonomists for standard genome sequencing and annotation.</title>
        <authorList>
            <consortium name="The Broad Institute Genomics Platform"/>
            <consortium name="The Broad Institute Genome Sequencing Center for Infectious Disease"/>
            <person name="Wu L."/>
            <person name="Ma J."/>
        </authorList>
    </citation>
    <scope>NUCLEOTIDE SEQUENCE [LARGE SCALE GENOMIC DNA]</scope>
    <source>
        <strain evidence="14">CGMCC 1.3685</strain>
    </source>
</reference>
<evidence type="ECO:0000256" key="1">
    <source>
        <dbReference type="ARBA" id="ARBA00003330"/>
    </source>
</evidence>
<evidence type="ECO:0000256" key="11">
    <source>
        <dbReference type="ARBA" id="ARBA00049091"/>
    </source>
</evidence>
<dbReference type="EMBL" id="BMKX01000001">
    <property type="protein sequence ID" value="GGJ49735.1"/>
    <property type="molecule type" value="Genomic_DNA"/>
</dbReference>
<comment type="catalytic activity">
    <reaction evidence="11">
        <text>a hydroperoxide + [thioredoxin]-dithiol = an alcohol + [thioredoxin]-disulfide + H2O</text>
        <dbReference type="Rhea" id="RHEA:62620"/>
        <dbReference type="Rhea" id="RHEA-COMP:10698"/>
        <dbReference type="Rhea" id="RHEA-COMP:10700"/>
        <dbReference type="ChEBI" id="CHEBI:15377"/>
        <dbReference type="ChEBI" id="CHEBI:29950"/>
        <dbReference type="ChEBI" id="CHEBI:30879"/>
        <dbReference type="ChEBI" id="CHEBI:35924"/>
        <dbReference type="ChEBI" id="CHEBI:50058"/>
        <dbReference type="EC" id="1.11.1.24"/>
    </reaction>
</comment>
<keyword evidence="3" id="KW-0575">Peroxidase</keyword>
<dbReference type="PANTHER" id="PTHR42801:SF4">
    <property type="entry name" value="AHPC_TSA FAMILY PROTEIN"/>
    <property type="match status" value="1"/>
</dbReference>
<feature type="domain" description="Thioredoxin" evidence="12">
    <location>
        <begin position="20"/>
        <end position="170"/>
    </location>
</feature>
<evidence type="ECO:0000259" key="12">
    <source>
        <dbReference type="PROSITE" id="PS51352"/>
    </source>
</evidence>
<evidence type="ECO:0000256" key="4">
    <source>
        <dbReference type="ARBA" id="ARBA00022862"/>
    </source>
</evidence>
<dbReference type="NCBIfam" id="NF006960">
    <property type="entry name" value="PRK09437.1"/>
    <property type="match status" value="1"/>
</dbReference>
<comment type="similarity">
    <text evidence="9">Belongs to the peroxiredoxin family. BCP/PrxQ subfamily.</text>
</comment>
<gene>
    <name evidence="13" type="ORF">GCM10007173_05370</name>
</gene>
<evidence type="ECO:0000256" key="5">
    <source>
        <dbReference type="ARBA" id="ARBA00023002"/>
    </source>
</evidence>
<dbReference type="InterPro" id="IPR013766">
    <property type="entry name" value="Thioredoxin_domain"/>
</dbReference>
<evidence type="ECO:0000256" key="7">
    <source>
        <dbReference type="ARBA" id="ARBA00023284"/>
    </source>
</evidence>
<keyword evidence="5" id="KW-0560">Oxidoreductase</keyword>
<evidence type="ECO:0000256" key="8">
    <source>
        <dbReference type="ARBA" id="ARBA00032824"/>
    </source>
</evidence>
<evidence type="ECO:0000313" key="13">
    <source>
        <dbReference type="EMBL" id="GGJ49735.1"/>
    </source>
</evidence>
<evidence type="ECO:0000256" key="2">
    <source>
        <dbReference type="ARBA" id="ARBA00013017"/>
    </source>
</evidence>
<keyword evidence="7" id="KW-0676">Redox-active center</keyword>
<dbReference type="InterPro" id="IPR050924">
    <property type="entry name" value="Peroxiredoxin_BCP/PrxQ"/>
</dbReference>
<dbReference type="RefSeq" id="WP_229676965.1">
    <property type="nucleotide sequence ID" value="NZ_BMKX01000001.1"/>
</dbReference>
<dbReference type="SUPFAM" id="SSF52833">
    <property type="entry name" value="Thioredoxin-like"/>
    <property type="match status" value="1"/>
</dbReference>
<accession>A0ABQ2D8P9</accession>
<comment type="function">
    <text evidence="1">Thiol-specific peroxidase that catalyzes the reduction of hydrogen peroxide and organic hydroperoxides to water and alcohols, respectively. Plays a role in cell protection against oxidative stress by detoxifying peroxides and as sensor of hydrogen peroxide-mediated signaling events.</text>
</comment>
<comment type="caution">
    <text evidence="13">The sequence shown here is derived from an EMBL/GenBank/DDBJ whole genome shotgun (WGS) entry which is preliminary data.</text>
</comment>
<dbReference type="Proteomes" id="UP000606115">
    <property type="component" value="Unassembled WGS sequence"/>
</dbReference>
<dbReference type="Gene3D" id="3.40.30.10">
    <property type="entry name" value="Glutaredoxin"/>
    <property type="match status" value="1"/>
</dbReference>
<keyword evidence="14" id="KW-1185">Reference proteome</keyword>
<name>A0ABQ2D8P9_9MICC</name>
<organism evidence="13 14">
    <name type="scientific">Glutamicibacter ardleyensis</name>
    <dbReference type="NCBI Taxonomy" id="225894"/>
    <lineage>
        <taxon>Bacteria</taxon>
        <taxon>Bacillati</taxon>
        <taxon>Actinomycetota</taxon>
        <taxon>Actinomycetes</taxon>
        <taxon>Micrococcales</taxon>
        <taxon>Micrococcaceae</taxon>
        <taxon>Glutamicibacter</taxon>
    </lineage>
</organism>